<proteinExistence type="predicted"/>
<evidence type="ECO:0000313" key="1">
    <source>
        <dbReference type="EMBL" id="KAI3736954.1"/>
    </source>
</evidence>
<reference evidence="1 2" key="2">
    <citation type="journal article" date="2022" name="Mol. Ecol. Resour.">
        <title>The genomes of chicory, endive, great burdock and yacon provide insights into Asteraceae paleo-polyploidization history and plant inulin production.</title>
        <authorList>
            <person name="Fan W."/>
            <person name="Wang S."/>
            <person name="Wang H."/>
            <person name="Wang A."/>
            <person name="Jiang F."/>
            <person name="Liu H."/>
            <person name="Zhao H."/>
            <person name="Xu D."/>
            <person name="Zhang Y."/>
        </authorList>
    </citation>
    <scope>NUCLEOTIDE SEQUENCE [LARGE SCALE GENOMIC DNA]</scope>
    <source>
        <strain evidence="2">cv. Punajuju</strain>
        <tissue evidence="1">Leaves</tissue>
    </source>
</reference>
<organism evidence="1 2">
    <name type="scientific">Cichorium intybus</name>
    <name type="common">Chicory</name>
    <dbReference type="NCBI Taxonomy" id="13427"/>
    <lineage>
        <taxon>Eukaryota</taxon>
        <taxon>Viridiplantae</taxon>
        <taxon>Streptophyta</taxon>
        <taxon>Embryophyta</taxon>
        <taxon>Tracheophyta</taxon>
        <taxon>Spermatophyta</taxon>
        <taxon>Magnoliopsida</taxon>
        <taxon>eudicotyledons</taxon>
        <taxon>Gunneridae</taxon>
        <taxon>Pentapetalae</taxon>
        <taxon>asterids</taxon>
        <taxon>campanulids</taxon>
        <taxon>Asterales</taxon>
        <taxon>Asteraceae</taxon>
        <taxon>Cichorioideae</taxon>
        <taxon>Cichorieae</taxon>
        <taxon>Cichoriinae</taxon>
        <taxon>Cichorium</taxon>
    </lineage>
</organism>
<accession>A0ACB9CRL4</accession>
<comment type="caution">
    <text evidence="1">The sequence shown here is derived from an EMBL/GenBank/DDBJ whole genome shotgun (WGS) entry which is preliminary data.</text>
</comment>
<evidence type="ECO:0000313" key="2">
    <source>
        <dbReference type="Proteomes" id="UP001055811"/>
    </source>
</evidence>
<sequence length="194" mass="21497">MERYSHVMGNSNGNIHAYWEAIDSIFGLQGGFIWDWVDQGLLKKSIDGSKYRAYGRDFGDTPHDLNFCINGLVWPDRTPHPALHDINGNKRKLDSRRKSRSTDEETASVSNSSPVREAQLKKAATMGYNRLDDGLKDKRVGIGNGDGERESGGESDGGIGGTRKFVKALIHDSIGSVLKCSCCGWIHDLLWMDP</sequence>
<gene>
    <name evidence="1" type="ORF">L2E82_26944</name>
</gene>
<reference evidence="2" key="1">
    <citation type="journal article" date="2022" name="Mol. Ecol. Resour.">
        <title>The genomes of chicory, endive, great burdock and yacon provide insights into Asteraceae palaeo-polyploidization history and plant inulin production.</title>
        <authorList>
            <person name="Fan W."/>
            <person name="Wang S."/>
            <person name="Wang H."/>
            <person name="Wang A."/>
            <person name="Jiang F."/>
            <person name="Liu H."/>
            <person name="Zhao H."/>
            <person name="Xu D."/>
            <person name="Zhang Y."/>
        </authorList>
    </citation>
    <scope>NUCLEOTIDE SEQUENCE [LARGE SCALE GENOMIC DNA]</scope>
    <source>
        <strain evidence="2">cv. Punajuju</strain>
    </source>
</reference>
<dbReference type="EMBL" id="CM042013">
    <property type="protein sequence ID" value="KAI3736954.1"/>
    <property type="molecule type" value="Genomic_DNA"/>
</dbReference>
<protein>
    <submittedName>
        <fullName evidence="1">Uncharacterized protein</fullName>
    </submittedName>
</protein>
<dbReference type="Proteomes" id="UP001055811">
    <property type="component" value="Linkage Group LG05"/>
</dbReference>
<keyword evidence="2" id="KW-1185">Reference proteome</keyword>
<name>A0ACB9CRL4_CICIN</name>